<gene>
    <name evidence="2" type="ORF">BK658_28070</name>
</gene>
<evidence type="ECO:0008006" key="4">
    <source>
        <dbReference type="Google" id="ProtNLM"/>
    </source>
</evidence>
<evidence type="ECO:0000256" key="1">
    <source>
        <dbReference type="ARBA" id="ARBA00006547"/>
    </source>
</evidence>
<proteinExistence type="inferred from homology"/>
<dbReference type="Gene3D" id="3.30.2140.10">
    <property type="entry name" value="Arylamine N-acetyltransferase"/>
    <property type="match status" value="1"/>
</dbReference>
<comment type="caution">
    <text evidence="2">The sequence shown here is derived from an EMBL/GenBank/DDBJ whole genome shotgun (WGS) entry which is preliminary data.</text>
</comment>
<evidence type="ECO:0000313" key="3">
    <source>
        <dbReference type="Proteomes" id="UP000284684"/>
    </source>
</evidence>
<dbReference type="EMBL" id="MOBI01000041">
    <property type="protein sequence ID" value="ROM89593.1"/>
    <property type="molecule type" value="Genomic_DNA"/>
</dbReference>
<dbReference type="Proteomes" id="UP000284684">
    <property type="component" value="Unassembled WGS sequence"/>
</dbReference>
<comment type="similarity">
    <text evidence="1">Belongs to the arylamine N-acetyltransferase family.</text>
</comment>
<dbReference type="GO" id="GO:0016407">
    <property type="term" value="F:acetyltransferase activity"/>
    <property type="evidence" value="ECO:0007669"/>
    <property type="project" value="InterPro"/>
</dbReference>
<organism evidence="2 3">
    <name type="scientific">Pseudomonas brassicacearum</name>
    <dbReference type="NCBI Taxonomy" id="930166"/>
    <lineage>
        <taxon>Bacteria</taxon>
        <taxon>Pseudomonadati</taxon>
        <taxon>Pseudomonadota</taxon>
        <taxon>Gammaproteobacteria</taxon>
        <taxon>Pseudomonadales</taxon>
        <taxon>Pseudomonadaceae</taxon>
        <taxon>Pseudomonas</taxon>
    </lineage>
</organism>
<dbReference type="Gene3D" id="2.40.128.150">
    <property type="entry name" value="Cysteine proteinases"/>
    <property type="match status" value="1"/>
</dbReference>
<dbReference type="AlphaFoldDB" id="A0A423GIS3"/>
<dbReference type="Pfam" id="PF00797">
    <property type="entry name" value="Acetyltransf_2"/>
    <property type="match status" value="1"/>
</dbReference>
<dbReference type="PANTHER" id="PTHR11786:SF0">
    <property type="entry name" value="ARYLAMINE N-ACETYLTRANSFERASE 4-RELATED"/>
    <property type="match status" value="1"/>
</dbReference>
<name>A0A423GIS3_9PSED</name>
<evidence type="ECO:0000313" key="2">
    <source>
        <dbReference type="EMBL" id="ROM89593.1"/>
    </source>
</evidence>
<dbReference type="SUPFAM" id="SSF54001">
    <property type="entry name" value="Cysteine proteinases"/>
    <property type="match status" value="1"/>
</dbReference>
<sequence length="269" mass="30146">MPEWLALYFKRINLDIPSDINVGTLADIHFAHINAIAYDMLDVFLGVTPSFDMDEISKKLISGHRGGGCTQMNGLLAVVLETLGFKVRRTLSAVYRGDSGLKFSTHMVLLVRADDEEWICDVGFGYRGFLYPLRLHHSAQDVQGVHAYRVLRVGTLTWGVQYRRGAQWTNMYVLRDASYESHEFVVGQFFNAYSPLSPLKNNLVCAKPSLDGGSYLINSFLVITQGRTRTRRIVKSLGELVGVLSEYFDIELGPADFVALPPDMFDGPQ</sequence>
<reference evidence="2 3" key="1">
    <citation type="submission" date="2016-10" db="EMBL/GenBank/DDBJ databases">
        <title>Comparative genome analysis of multiple Pseudomonas spp. focuses on biocontrol and plant growth promoting traits.</title>
        <authorList>
            <person name="Tao X.-Y."/>
            <person name="Taylor C.G."/>
        </authorList>
    </citation>
    <scope>NUCLEOTIDE SEQUENCE [LARGE SCALE GENOMIC DNA]</scope>
    <source>
        <strain evidence="2 3">37D10</strain>
    </source>
</reference>
<dbReference type="InterPro" id="IPR038765">
    <property type="entry name" value="Papain-like_cys_pep_sf"/>
</dbReference>
<dbReference type="InterPro" id="IPR001447">
    <property type="entry name" value="Arylamine_N-AcTrfase"/>
</dbReference>
<dbReference type="PANTHER" id="PTHR11786">
    <property type="entry name" value="N-HYDROXYARYLAMINE O-ACETYLTRANSFERASE"/>
    <property type="match status" value="1"/>
</dbReference>
<accession>A0A423GIS3</accession>
<protein>
    <recommendedName>
        <fullName evidence="4">Arylamine N-acetyltransferase</fullName>
    </recommendedName>
</protein>